<sequence length="611" mass="69824">MRKVFGRLCNLPSFNYDFTIDNIRKLQSEEMNKCALFIVFLCGVIFASLVSVMSSYWASYTAGDDTLLGSSLGAIPAGADLELMDEGYVAMALLGAHEVDQSVTKKQTTELEDRHAEIEALNTLKAAKELVHSGKCARAGRLLEHAFTLAPRHPDVLIHYGEYLEQHRNDVVQADRMYLRALAVSPVHSRALRNRRRTRPLVEEMDSMTLNRIDNKRDDLAQIPSSSAALRRIKKEAYFQYIYHTAGIEGNTMSLAQTRMILETRLSVGGKSVMEHNEILGLDLALKYINTTLVHRVGRISLYDVLEIHMRVLGHVYVSDHVPPPPTHLQVLMEDFVEWLNSPEAQTLHPIKYAALAHYKMVFIHPFSDGNGRTARLLMNFLLMQAGYPPVIIRKQDRLMYYDCLQTANEGDTRPFVRFIAHCTEKTLDVYLWATKEALPKIGQDLNSKSEKEKKHSTLKRKESDSSSIKHGRKLADYSDIESESKEGSGKKFLFTSVDDIPLWQADDIQSEDEDSFEKNRNYIPPIVEDDILSDGEVVNSVHDYESEHDYREHLWFAGDEEKVRGTGRYSRVVIEEGIYDDAEILEQLRTEETEQNKFRFEDDDTLPRSE</sequence>
<evidence type="ECO:0000256" key="1">
    <source>
        <dbReference type="ARBA" id="ARBA00004167"/>
    </source>
</evidence>
<proteinExistence type="inferred from homology"/>
<dbReference type="InterPro" id="IPR011990">
    <property type="entry name" value="TPR-like_helical_dom_sf"/>
</dbReference>
<accession>A0A8J5K6J8</accession>
<evidence type="ECO:0000256" key="3">
    <source>
        <dbReference type="ARBA" id="ARBA00014915"/>
    </source>
</evidence>
<dbReference type="EMBL" id="JAHLQT010014926">
    <property type="protein sequence ID" value="KAG7169902.1"/>
    <property type="molecule type" value="Genomic_DNA"/>
</dbReference>
<comment type="subcellular location">
    <subcellularLocation>
        <location evidence="1">Membrane</location>
        <topology evidence="1">Single-pass membrane protein</topology>
    </subcellularLocation>
</comment>
<organism evidence="25 26">
    <name type="scientific">Homarus americanus</name>
    <name type="common">American lobster</name>
    <dbReference type="NCBI Taxonomy" id="6706"/>
    <lineage>
        <taxon>Eukaryota</taxon>
        <taxon>Metazoa</taxon>
        <taxon>Ecdysozoa</taxon>
        <taxon>Arthropoda</taxon>
        <taxon>Crustacea</taxon>
        <taxon>Multicrustacea</taxon>
        <taxon>Malacostraca</taxon>
        <taxon>Eumalacostraca</taxon>
        <taxon>Eucarida</taxon>
        <taxon>Decapoda</taxon>
        <taxon>Pleocyemata</taxon>
        <taxon>Astacidea</taxon>
        <taxon>Nephropoidea</taxon>
        <taxon>Nephropidae</taxon>
        <taxon>Homarus</taxon>
    </lineage>
</organism>
<keyword evidence="9" id="KW-0802">TPR repeat</keyword>
<feature type="compositionally biased region" description="Basic and acidic residues" evidence="22">
    <location>
        <begin position="448"/>
        <end position="465"/>
    </location>
</feature>
<gene>
    <name evidence="25" type="ORF">Hamer_G019716</name>
</gene>
<evidence type="ECO:0000256" key="17">
    <source>
        <dbReference type="ARBA" id="ARBA00049297"/>
    </source>
</evidence>
<dbReference type="InterPro" id="IPR036597">
    <property type="entry name" value="Fido-like_dom_sf"/>
</dbReference>
<dbReference type="Pfam" id="PF02661">
    <property type="entry name" value="Fic"/>
    <property type="match status" value="1"/>
</dbReference>
<evidence type="ECO:0000256" key="21">
    <source>
        <dbReference type="PIRSR" id="PIRSR640198-4"/>
    </source>
</evidence>
<dbReference type="EC" id="2.7.7.108" evidence="14"/>
<evidence type="ECO:0000313" key="25">
    <source>
        <dbReference type="EMBL" id="KAG7169902.1"/>
    </source>
</evidence>
<keyword evidence="4" id="KW-0808">Transferase</keyword>
<dbReference type="AlphaFoldDB" id="A0A8J5K6J8"/>
<evidence type="ECO:0000256" key="4">
    <source>
        <dbReference type="ARBA" id="ARBA00022679"/>
    </source>
</evidence>
<evidence type="ECO:0000256" key="9">
    <source>
        <dbReference type="ARBA" id="ARBA00022803"/>
    </source>
</evidence>
<feature type="region of interest" description="Disordered" evidence="22">
    <location>
        <begin position="591"/>
        <end position="611"/>
    </location>
</feature>
<evidence type="ECO:0000256" key="11">
    <source>
        <dbReference type="ARBA" id="ARBA00022989"/>
    </source>
</evidence>
<feature type="binding site" evidence="19">
    <location>
        <position position="409"/>
    </location>
    <ligand>
        <name>ATP</name>
        <dbReference type="ChEBI" id="CHEBI:30616"/>
    </ligand>
</feature>
<comment type="catalytic activity">
    <reaction evidence="17">
        <text>3-O-(5'-adenylyl)-L-threonyl-[protein] + H2O = L-threonyl-[protein] + AMP + H(+)</text>
        <dbReference type="Rhea" id="RHEA:55932"/>
        <dbReference type="Rhea" id="RHEA-COMP:11060"/>
        <dbReference type="Rhea" id="RHEA-COMP:13847"/>
        <dbReference type="ChEBI" id="CHEBI:15377"/>
        <dbReference type="ChEBI" id="CHEBI:15378"/>
        <dbReference type="ChEBI" id="CHEBI:30013"/>
        <dbReference type="ChEBI" id="CHEBI:138113"/>
        <dbReference type="ChEBI" id="CHEBI:456215"/>
    </reaction>
</comment>
<comment type="catalytic activity">
    <reaction evidence="16">
        <text>L-tyrosyl-[protein] + ATP = O-(5'-adenylyl)-L-tyrosyl-[protein] + diphosphate</text>
        <dbReference type="Rhea" id="RHEA:54288"/>
        <dbReference type="Rhea" id="RHEA-COMP:10136"/>
        <dbReference type="Rhea" id="RHEA-COMP:13846"/>
        <dbReference type="ChEBI" id="CHEBI:30616"/>
        <dbReference type="ChEBI" id="CHEBI:33019"/>
        <dbReference type="ChEBI" id="CHEBI:46858"/>
        <dbReference type="ChEBI" id="CHEBI:83624"/>
        <dbReference type="EC" id="2.7.7.108"/>
    </reaction>
</comment>
<evidence type="ECO:0000256" key="8">
    <source>
        <dbReference type="ARBA" id="ARBA00022741"/>
    </source>
</evidence>
<dbReference type="Gene3D" id="1.10.3290.10">
    <property type="entry name" value="Fido-like domain"/>
    <property type="match status" value="1"/>
</dbReference>
<keyword evidence="6 25" id="KW-0548">Nucleotidyltransferase</keyword>
<keyword evidence="12 23" id="KW-0472">Membrane</keyword>
<evidence type="ECO:0000259" key="24">
    <source>
        <dbReference type="PROSITE" id="PS51459"/>
    </source>
</evidence>
<keyword evidence="11 23" id="KW-1133">Transmembrane helix</keyword>
<feature type="region of interest" description="Disordered" evidence="22">
    <location>
        <begin position="444"/>
        <end position="482"/>
    </location>
</feature>
<comment type="catalytic activity">
    <reaction evidence="15">
        <text>L-threonyl-[protein] + ATP = 3-O-(5'-adenylyl)-L-threonyl-[protein] + diphosphate</text>
        <dbReference type="Rhea" id="RHEA:54292"/>
        <dbReference type="Rhea" id="RHEA-COMP:11060"/>
        <dbReference type="Rhea" id="RHEA-COMP:13847"/>
        <dbReference type="ChEBI" id="CHEBI:30013"/>
        <dbReference type="ChEBI" id="CHEBI:30616"/>
        <dbReference type="ChEBI" id="CHEBI:33019"/>
        <dbReference type="ChEBI" id="CHEBI:138113"/>
        <dbReference type="EC" id="2.7.7.108"/>
    </reaction>
</comment>
<dbReference type="PANTHER" id="PTHR13504">
    <property type="entry name" value="FIDO DOMAIN-CONTAINING PROTEIN DDB_G0283145"/>
    <property type="match status" value="1"/>
</dbReference>
<evidence type="ECO:0000256" key="14">
    <source>
        <dbReference type="ARBA" id="ARBA00034531"/>
    </source>
</evidence>
<evidence type="ECO:0000256" key="12">
    <source>
        <dbReference type="ARBA" id="ARBA00023136"/>
    </source>
</evidence>
<evidence type="ECO:0000256" key="2">
    <source>
        <dbReference type="ARBA" id="ARBA00009742"/>
    </source>
</evidence>
<dbReference type="SUPFAM" id="SSF140931">
    <property type="entry name" value="Fic-like"/>
    <property type="match status" value="1"/>
</dbReference>
<dbReference type="Gene3D" id="1.25.40.10">
    <property type="entry name" value="Tetratricopeptide repeat domain"/>
    <property type="match status" value="1"/>
</dbReference>
<evidence type="ECO:0000256" key="16">
    <source>
        <dbReference type="ARBA" id="ARBA00048696"/>
    </source>
</evidence>
<feature type="binding site" evidence="19">
    <location>
        <begin position="369"/>
        <end position="376"/>
    </location>
    <ligand>
        <name>ATP</name>
        <dbReference type="ChEBI" id="CHEBI:30616"/>
    </ligand>
</feature>
<feature type="binding site" evidence="19">
    <location>
        <begin position="401"/>
        <end position="402"/>
    </location>
    <ligand>
        <name>ATP</name>
        <dbReference type="ChEBI" id="CHEBI:30616"/>
    </ligand>
</feature>
<dbReference type="GO" id="GO:0005524">
    <property type="term" value="F:ATP binding"/>
    <property type="evidence" value="ECO:0007669"/>
    <property type="project" value="UniProtKB-KW"/>
</dbReference>
<dbReference type="GO" id="GO:0016020">
    <property type="term" value="C:membrane"/>
    <property type="evidence" value="ECO:0007669"/>
    <property type="project" value="UniProtKB-SubCell"/>
</dbReference>
<evidence type="ECO:0000256" key="22">
    <source>
        <dbReference type="SAM" id="MobiDB-lite"/>
    </source>
</evidence>
<keyword evidence="8 19" id="KW-0547">Nucleotide-binding</keyword>
<feature type="glycosylation site" description="N-linked (GlcNAc...) asparagine" evidence="21">
    <location>
        <position position="290"/>
    </location>
</feature>
<keyword evidence="26" id="KW-1185">Reference proteome</keyword>
<evidence type="ECO:0000256" key="13">
    <source>
        <dbReference type="ARBA" id="ARBA00030885"/>
    </source>
</evidence>
<dbReference type="Proteomes" id="UP000747542">
    <property type="component" value="Unassembled WGS sequence"/>
</dbReference>
<dbReference type="PROSITE" id="PS51459">
    <property type="entry name" value="FIDO"/>
    <property type="match status" value="1"/>
</dbReference>
<evidence type="ECO:0000256" key="5">
    <source>
        <dbReference type="ARBA" id="ARBA00022692"/>
    </source>
</evidence>
<evidence type="ECO:0000256" key="7">
    <source>
        <dbReference type="ARBA" id="ARBA00022737"/>
    </source>
</evidence>
<protein>
    <recommendedName>
        <fullName evidence="3">Protein adenylyltransferase Fic</fullName>
        <ecNumber evidence="14">2.7.7.108</ecNumber>
    </recommendedName>
    <alternativeName>
        <fullName evidence="13">De-AMPylase Fic</fullName>
    </alternativeName>
</protein>
<evidence type="ECO:0000256" key="19">
    <source>
        <dbReference type="PIRSR" id="PIRSR640198-2"/>
    </source>
</evidence>
<dbReference type="GO" id="GO:0070733">
    <property type="term" value="F:AMPylase activity"/>
    <property type="evidence" value="ECO:0007669"/>
    <property type="project" value="UniProtKB-EC"/>
</dbReference>
<keyword evidence="7" id="KW-0677">Repeat</keyword>
<feature type="domain" description="Fido" evidence="24">
    <location>
        <begin position="300"/>
        <end position="422"/>
    </location>
</feature>
<feature type="transmembrane region" description="Helical" evidence="23">
    <location>
        <begin position="34"/>
        <end position="58"/>
    </location>
</feature>
<dbReference type="InterPro" id="IPR040198">
    <property type="entry name" value="Fido_containing"/>
</dbReference>
<keyword evidence="10 19" id="KW-0067">ATP-binding</keyword>
<feature type="binding site" evidence="19">
    <location>
        <begin position="318"/>
        <end position="321"/>
    </location>
    <ligand>
        <name>ATP</name>
        <dbReference type="ChEBI" id="CHEBI:30616"/>
    </ligand>
</feature>
<evidence type="ECO:0000256" key="6">
    <source>
        <dbReference type="ARBA" id="ARBA00022695"/>
    </source>
</evidence>
<evidence type="ECO:0000256" key="10">
    <source>
        <dbReference type="ARBA" id="ARBA00022840"/>
    </source>
</evidence>
<feature type="active site" evidence="18">
    <location>
        <position position="365"/>
    </location>
</feature>
<evidence type="ECO:0000313" key="26">
    <source>
        <dbReference type="Proteomes" id="UP000747542"/>
    </source>
</evidence>
<evidence type="ECO:0000256" key="20">
    <source>
        <dbReference type="PIRSR" id="PIRSR640198-3"/>
    </source>
</evidence>
<evidence type="ECO:0000256" key="23">
    <source>
        <dbReference type="SAM" id="Phobius"/>
    </source>
</evidence>
<evidence type="ECO:0000256" key="15">
    <source>
        <dbReference type="ARBA" id="ARBA00047939"/>
    </source>
</evidence>
<keyword evidence="5 23" id="KW-0812">Transmembrane</keyword>
<comment type="caution">
    <text evidence="25">The sequence shown here is derived from an EMBL/GenBank/DDBJ whole genome shotgun (WGS) entry which is preliminary data.</text>
</comment>
<reference evidence="25" key="1">
    <citation type="journal article" date="2021" name="Sci. Adv.">
        <title>The American lobster genome reveals insights on longevity, neural, and immune adaptations.</title>
        <authorList>
            <person name="Polinski J.M."/>
            <person name="Zimin A.V."/>
            <person name="Clark K.F."/>
            <person name="Kohn A.B."/>
            <person name="Sadowski N."/>
            <person name="Timp W."/>
            <person name="Ptitsyn A."/>
            <person name="Khanna P."/>
            <person name="Romanova D.Y."/>
            <person name="Williams P."/>
            <person name="Greenwood S.J."/>
            <person name="Moroz L.L."/>
            <person name="Walt D.R."/>
            <person name="Bodnar A.G."/>
        </authorList>
    </citation>
    <scope>NUCLEOTIDE SEQUENCE</scope>
    <source>
        <strain evidence="25">GMGI-L3</strain>
    </source>
</reference>
<name>A0A8J5K6J8_HOMAM</name>
<evidence type="ECO:0000256" key="18">
    <source>
        <dbReference type="PIRSR" id="PIRSR640198-1"/>
    </source>
</evidence>
<feature type="site" description="Important for autoinhibition of adenylyltransferase activity" evidence="20">
    <location>
        <position position="249"/>
    </location>
</feature>
<comment type="similarity">
    <text evidence="2">Belongs to the fic family.</text>
</comment>
<dbReference type="PANTHER" id="PTHR13504:SF34">
    <property type="entry name" value="PROTEIN ADENYLYLTRANSFERASE FICD"/>
    <property type="match status" value="1"/>
</dbReference>
<dbReference type="InterPro" id="IPR003812">
    <property type="entry name" value="Fido"/>
</dbReference>